<dbReference type="AlphaFoldDB" id="M5RZN8"/>
<dbReference type="EMBL" id="ANOG01000313">
    <property type="protein sequence ID" value="EMI20857.1"/>
    <property type="molecule type" value="Genomic_DNA"/>
</dbReference>
<name>M5RZN8_9BACT</name>
<dbReference type="Proteomes" id="UP000011991">
    <property type="component" value="Unassembled WGS sequence"/>
</dbReference>
<protein>
    <submittedName>
        <fullName evidence="1">Uncharacterized protein</fullName>
    </submittedName>
</protein>
<gene>
    <name evidence="1" type="ORF">RMSM_02221</name>
</gene>
<evidence type="ECO:0000313" key="1">
    <source>
        <dbReference type="EMBL" id="EMI20857.1"/>
    </source>
</evidence>
<keyword evidence="2" id="KW-1185">Reference proteome</keyword>
<proteinExistence type="predicted"/>
<accession>M5RZN8</accession>
<reference evidence="1 2" key="1">
    <citation type="journal article" date="2013" name="Mar. Genomics">
        <title>Expression of sulfatases in Rhodopirellula baltica and the diversity of sulfatases in the genus Rhodopirellula.</title>
        <authorList>
            <person name="Wegner C.E."/>
            <person name="Richter-Heitmann T."/>
            <person name="Klindworth A."/>
            <person name="Klockow C."/>
            <person name="Richter M."/>
            <person name="Achstetter T."/>
            <person name="Glockner F.O."/>
            <person name="Harder J."/>
        </authorList>
    </citation>
    <scope>NUCLEOTIDE SEQUENCE [LARGE SCALE GENOMIC DNA]</scope>
    <source>
        <strain evidence="1 2">SM1</strain>
    </source>
</reference>
<organism evidence="1 2">
    <name type="scientific">Rhodopirellula maiorica SM1</name>
    <dbReference type="NCBI Taxonomy" id="1265738"/>
    <lineage>
        <taxon>Bacteria</taxon>
        <taxon>Pseudomonadati</taxon>
        <taxon>Planctomycetota</taxon>
        <taxon>Planctomycetia</taxon>
        <taxon>Pirellulales</taxon>
        <taxon>Pirellulaceae</taxon>
        <taxon>Novipirellula</taxon>
    </lineage>
</organism>
<dbReference type="PATRIC" id="fig|1265738.3.peg.2226"/>
<sequence>MGLLNKTVQLLSQKKIFQIACIVFVAASVRVPIVSPLAAMGDEVSQPPQTKLSQSDSWFVDGVRRWTAYSSYDHSN</sequence>
<evidence type="ECO:0000313" key="2">
    <source>
        <dbReference type="Proteomes" id="UP000011991"/>
    </source>
</evidence>
<comment type="caution">
    <text evidence="1">The sequence shown here is derived from an EMBL/GenBank/DDBJ whole genome shotgun (WGS) entry which is preliminary data.</text>
</comment>